<organism evidence="2 3">
    <name type="scientific">Pleurodeles waltl</name>
    <name type="common">Iberian ribbed newt</name>
    <dbReference type="NCBI Taxonomy" id="8319"/>
    <lineage>
        <taxon>Eukaryota</taxon>
        <taxon>Metazoa</taxon>
        <taxon>Chordata</taxon>
        <taxon>Craniata</taxon>
        <taxon>Vertebrata</taxon>
        <taxon>Euteleostomi</taxon>
        <taxon>Amphibia</taxon>
        <taxon>Batrachia</taxon>
        <taxon>Caudata</taxon>
        <taxon>Salamandroidea</taxon>
        <taxon>Salamandridae</taxon>
        <taxon>Pleurodelinae</taxon>
        <taxon>Pleurodeles</taxon>
    </lineage>
</organism>
<sequence length="247" mass="27445">MSSAIEPCVRCEHSRTQINKCGKSRRRRTAGLSEEEEREGKDSRALRSRERTGEEDPKMTCGVDGGEPKDWSSVAEERESGEASHVLEGHGSCRSTPGKSRKKAGLSEEEEREDEDSQALRSGQQTGEEDPKTTCGADRGYPKDSSSEAEERESREASHLPGGTWLLQVPQCGLMCQRIRDKTKNVLYMMQGSKRRSGCFGSQEAANIGAKVTRAGERQGHIPGRKSLIPGTWRQSDLCTFWPEGRW</sequence>
<feature type="compositionally biased region" description="Acidic residues" evidence="1">
    <location>
        <begin position="107"/>
        <end position="117"/>
    </location>
</feature>
<proteinExistence type="predicted"/>
<gene>
    <name evidence="2" type="ORF">NDU88_005083</name>
</gene>
<keyword evidence="3" id="KW-1185">Reference proteome</keyword>
<dbReference type="AlphaFoldDB" id="A0AAV7QDU8"/>
<feature type="compositionally biased region" description="Basic and acidic residues" evidence="1">
    <location>
        <begin position="38"/>
        <end position="58"/>
    </location>
</feature>
<evidence type="ECO:0000256" key="1">
    <source>
        <dbReference type="SAM" id="MobiDB-lite"/>
    </source>
</evidence>
<name>A0AAV7QDU8_PLEWA</name>
<comment type="caution">
    <text evidence="2">The sequence shown here is derived from an EMBL/GenBank/DDBJ whole genome shotgun (WGS) entry which is preliminary data.</text>
</comment>
<accession>A0AAV7QDU8</accession>
<dbReference type="EMBL" id="JANPWB010000010">
    <property type="protein sequence ID" value="KAJ1138702.1"/>
    <property type="molecule type" value="Genomic_DNA"/>
</dbReference>
<feature type="region of interest" description="Disordered" evidence="1">
    <location>
        <begin position="19"/>
        <end position="161"/>
    </location>
</feature>
<feature type="compositionally biased region" description="Basic and acidic residues" evidence="1">
    <location>
        <begin position="66"/>
        <end position="88"/>
    </location>
</feature>
<protein>
    <submittedName>
        <fullName evidence="2">Uncharacterized protein</fullName>
    </submittedName>
</protein>
<dbReference type="Proteomes" id="UP001066276">
    <property type="component" value="Chromosome 6"/>
</dbReference>
<evidence type="ECO:0000313" key="2">
    <source>
        <dbReference type="EMBL" id="KAJ1138702.1"/>
    </source>
</evidence>
<reference evidence="2" key="1">
    <citation type="journal article" date="2022" name="bioRxiv">
        <title>Sequencing and chromosome-scale assembly of the giantPleurodeles waltlgenome.</title>
        <authorList>
            <person name="Brown T."/>
            <person name="Elewa A."/>
            <person name="Iarovenko S."/>
            <person name="Subramanian E."/>
            <person name="Araus A.J."/>
            <person name="Petzold A."/>
            <person name="Susuki M."/>
            <person name="Suzuki K.-i.T."/>
            <person name="Hayashi T."/>
            <person name="Toyoda A."/>
            <person name="Oliveira C."/>
            <person name="Osipova E."/>
            <person name="Leigh N.D."/>
            <person name="Simon A."/>
            <person name="Yun M.H."/>
        </authorList>
    </citation>
    <scope>NUCLEOTIDE SEQUENCE</scope>
    <source>
        <strain evidence="2">20211129_DDA</strain>
        <tissue evidence="2">Liver</tissue>
    </source>
</reference>
<evidence type="ECO:0000313" key="3">
    <source>
        <dbReference type="Proteomes" id="UP001066276"/>
    </source>
</evidence>